<evidence type="ECO:0000313" key="3">
    <source>
        <dbReference type="Proteomes" id="UP001295423"/>
    </source>
</evidence>
<proteinExistence type="predicted"/>
<protein>
    <submittedName>
        <fullName evidence="2">Uncharacterized protein</fullName>
    </submittedName>
</protein>
<accession>A0AAD2FZ74</accession>
<keyword evidence="3" id="KW-1185">Reference proteome</keyword>
<reference evidence="2" key="1">
    <citation type="submission" date="2023-08" db="EMBL/GenBank/DDBJ databases">
        <authorList>
            <person name="Audoor S."/>
            <person name="Bilcke G."/>
        </authorList>
    </citation>
    <scope>NUCLEOTIDE SEQUENCE</scope>
</reference>
<feature type="compositionally biased region" description="Polar residues" evidence="1">
    <location>
        <begin position="178"/>
        <end position="198"/>
    </location>
</feature>
<evidence type="ECO:0000256" key="1">
    <source>
        <dbReference type="SAM" id="MobiDB-lite"/>
    </source>
</evidence>
<comment type="caution">
    <text evidence="2">The sequence shown here is derived from an EMBL/GenBank/DDBJ whole genome shotgun (WGS) entry which is preliminary data.</text>
</comment>
<organism evidence="2 3">
    <name type="scientific">Cylindrotheca closterium</name>
    <dbReference type="NCBI Taxonomy" id="2856"/>
    <lineage>
        <taxon>Eukaryota</taxon>
        <taxon>Sar</taxon>
        <taxon>Stramenopiles</taxon>
        <taxon>Ochrophyta</taxon>
        <taxon>Bacillariophyta</taxon>
        <taxon>Bacillariophyceae</taxon>
        <taxon>Bacillariophycidae</taxon>
        <taxon>Bacillariales</taxon>
        <taxon>Bacillariaceae</taxon>
        <taxon>Cylindrotheca</taxon>
    </lineage>
</organism>
<dbReference type="Proteomes" id="UP001295423">
    <property type="component" value="Unassembled WGS sequence"/>
</dbReference>
<dbReference type="EMBL" id="CAKOGP040001958">
    <property type="protein sequence ID" value="CAJ1957883.1"/>
    <property type="molecule type" value="Genomic_DNA"/>
</dbReference>
<evidence type="ECO:0000313" key="2">
    <source>
        <dbReference type="EMBL" id="CAJ1957883.1"/>
    </source>
</evidence>
<name>A0AAD2FZ74_9STRA</name>
<sequence length="446" mass="49193">MDNRRVLGSDGDAEKTRIVLPTSLESRNEVVHDRHGKQSFQEDHRQGKKRKIESTAVDNARGLMEPRNVSAARTNPLNQQQADMNRLNDLLRLQQGYQQQDSAQSSPQLQLQMQLSHQQSLQQQGATDRKSQTLVRMSPSGGYQVYTGTFGGATNSASPLPQPRPLRPMTERPLLATSCGSPQSFLQDSNQRDASSPQEQKELQDPLPSQISGLQDLRRQQAAASLLPTPILPQDFQLQLSALNNQLPNSLLNHGFQQNPPFDAPLSSRNYAAAMDAFSSAALLPIPMREPPMGSSSHPGKKPVTLYIPCDDESLSPYQCLVRKNIELFEADMHDVEGNAKGRNKPIVLGQVGIRCKHCSAIPSKNRGRGSKYYPAKLSGLYQAAQGMASGHLCSFCNQIPSALRNELMILREKKSSAGGGKKYWADGVRVLGVIEDEHGLRFKKN</sequence>
<dbReference type="AlphaFoldDB" id="A0AAD2FZ74"/>
<feature type="region of interest" description="Disordered" evidence="1">
    <location>
        <begin position="24"/>
        <end position="51"/>
    </location>
</feature>
<feature type="compositionally biased region" description="Low complexity" evidence="1">
    <location>
        <begin position="97"/>
        <end position="124"/>
    </location>
</feature>
<gene>
    <name evidence="2" type="ORF">CYCCA115_LOCUS16923</name>
</gene>
<feature type="region of interest" description="Disordered" evidence="1">
    <location>
        <begin position="97"/>
        <end position="206"/>
    </location>
</feature>